<comment type="function">
    <text evidence="8">This protein is part of the stalk that links CF(0) to CF(1). It either transmits conformational changes from CF(0) to CF(1) or is implicated in proton conduction.</text>
</comment>
<dbReference type="InterPro" id="IPR000711">
    <property type="entry name" value="ATPase_OSCP/dsu"/>
</dbReference>
<keyword evidence="8" id="KW-0139">CF(1)</keyword>
<comment type="function">
    <text evidence="8">F(1)F(0) ATP synthase produces ATP from ADP in the presence of a proton or sodium gradient. F-type ATPases consist of two structural domains, F(1) containing the extramembraneous catalytic core and F(0) containing the membrane proton channel, linked together by a central stalk and a peripheral stalk. During catalysis, ATP synthesis in the catalytic domain of F(1) is coupled via a rotary mechanism of the central stalk subunits to proton translocation.</text>
</comment>
<evidence type="ECO:0000256" key="8">
    <source>
        <dbReference type="HAMAP-Rule" id="MF_01416"/>
    </source>
</evidence>
<organism evidence="9">
    <name type="scientific">Platysiphonia delicata</name>
    <dbReference type="NCBI Taxonomy" id="2006979"/>
    <lineage>
        <taxon>Eukaryota</taxon>
        <taxon>Rhodophyta</taxon>
        <taxon>Florideophyceae</taxon>
        <taxon>Rhodymeniophycidae</taxon>
        <taxon>Ceramiales</taxon>
        <taxon>Delesseriaceae</taxon>
        <taxon>Platysiphonia</taxon>
    </lineage>
</organism>
<geneLocation type="chloroplast" evidence="9"/>
<dbReference type="PRINTS" id="PR00125">
    <property type="entry name" value="ATPASEDELTA"/>
</dbReference>
<dbReference type="NCBIfam" id="TIGR01145">
    <property type="entry name" value="ATP_synt_delta"/>
    <property type="match status" value="1"/>
</dbReference>
<name>A0A1Z1M0G5_9FLOR</name>
<keyword evidence="3 8" id="KW-0813">Transport</keyword>
<comment type="similarity">
    <text evidence="2 8">Belongs to the ATPase delta chain family.</text>
</comment>
<dbReference type="RefSeq" id="YP_009391433.1">
    <property type="nucleotide sequence ID" value="NC_035258.1"/>
</dbReference>
<evidence type="ECO:0000256" key="4">
    <source>
        <dbReference type="ARBA" id="ARBA00022781"/>
    </source>
</evidence>
<evidence type="ECO:0000256" key="5">
    <source>
        <dbReference type="ARBA" id="ARBA00023065"/>
    </source>
</evidence>
<dbReference type="HAMAP" id="MF_01416">
    <property type="entry name" value="ATP_synth_delta_bact"/>
    <property type="match status" value="1"/>
</dbReference>
<evidence type="ECO:0000313" key="9">
    <source>
        <dbReference type="EMBL" id="ARW59577.1"/>
    </source>
</evidence>
<dbReference type="Gene3D" id="1.10.520.20">
    <property type="entry name" value="N-terminal domain of the delta subunit of the F1F0-ATP synthase"/>
    <property type="match status" value="1"/>
</dbReference>
<keyword evidence="7 8" id="KW-0066">ATP synthesis</keyword>
<dbReference type="InterPro" id="IPR020781">
    <property type="entry name" value="ATPase_OSCP/d_CS"/>
</dbReference>
<dbReference type="PANTHER" id="PTHR11910">
    <property type="entry name" value="ATP SYNTHASE DELTA CHAIN"/>
    <property type="match status" value="1"/>
</dbReference>
<dbReference type="Pfam" id="PF00213">
    <property type="entry name" value="OSCP"/>
    <property type="match status" value="1"/>
</dbReference>
<keyword evidence="4 8" id="KW-0375">Hydrogen ion transport</keyword>
<keyword evidence="6 8" id="KW-0472">Membrane</keyword>
<protein>
    <recommendedName>
        <fullName evidence="8">ATP synthase subunit delta, chloroplastic</fullName>
    </recommendedName>
    <alternativeName>
        <fullName evidence="8">ATP synthase F(1) sector subunit delta</fullName>
    </alternativeName>
    <alternativeName>
        <fullName evidence="8">F-type ATPase subunit delta</fullName>
    </alternativeName>
</protein>
<keyword evidence="9" id="KW-0934">Plastid</keyword>
<dbReference type="GeneID" id="33353040"/>
<dbReference type="SUPFAM" id="SSF47928">
    <property type="entry name" value="N-terminal domain of the delta subunit of the F1F0-ATP synthase"/>
    <property type="match status" value="1"/>
</dbReference>
<comment type="subcellular location">
    <subcellularLocation>
        <location evidence="1">Membrane</location>
    </subcellularLocation>
    <subcellularLocation>
        <location evidence="8">Plastid</location>
        <location evidence="8">Chloroplast thylakoid membrane</location>
        <topology evidence="8">Peripheral membrane protein</topology>
    </subcellularLocation>
</comment>
<dbReference type="AlphaFoldDB" id="A0A1Z1M0G5"/>
<evidence type="ECO:0000256" key="1">
    <source>
        <dbReference type="ARBA" id="ARBA00004370"/>
    </source>
</evidence>
<evidence type="ECO:0000256" key="6">
    <source>
        <dbReference type="ARBA" id="ARBA00023136"/>
    </source>
</evidence>
<dbReference type="GO" id="GO:0009535">
    <property type="term" value="C:chloroplast thylakoid membrane"/>
    <property type="evidence" value="ECO:0007669"/>
    <property type="project" value="UniProtKB-SubCell"/>
</dbReference>
<accession>A0A1Z1M0G5</accession>
<dbReference type="GO" id="GO:0045259">
    <property type="term" value="C:proton-transporting ATP synthase complex"/>
    <property type="evidence" value="ECO:0007669"/>
    <property type="project" value="UniProtKB-KW"/>
</dbReference>
<gene>
    <name evidence="8 9" type="primary">atpD</name>
</gene>
<reference evidence="9" key="1">
    <citation type="journal article" date="2017" name="J. Phycol.">
        <title>Analysis of chloroplast genomes and a supermatrix inform reclassification of the Rhodomelaceae (Rhodophyta).</title>
        <authorList>
            <person name="Diaz-Tapia P."/>
            <person name="Maggs C.A."/>
            <person name="West J.A."/>
            <person name="Verbruggen H."/>
        </authorList>
    </citation>
    <scope>NUCLEOTIDE SEQUENCE</scope>
    <source>
        <strain evidence="9">HV1445</strain>
    </source>
</reference>
<dbReference type="PROSITE" id="PS00389">
    <property type="entry name" value="ATPASE_DELTA"/>
    <property type="match status" value="1"/>
</dbReference>
<keyword evidence="5 8" id="KW-0406">Ion transport</keyword>
<dbReference type="InterPro" id="IPR026015">
    <property type="entry name" value="ATP_synth_OSCP/delta_N_sf"/>
</dbReference>
<keyword evidence="9" id="KW-0150">Chloroplast</keyword>
<dbReference type="EMBL" id="MF101409">
    <property type="protein sequence ID" value="ARW59577.1"/>
    <property type="molecule type" value="Genomic_DNA"/>
</dbReference>
<evidence type="ECO:0000256" key="2">
    <source>
        <dbReference type="ARBA" id="ARBA00007046"/>
    </source>
</evidence>
<evidence type="ECO:0000256" key="3">
    <source>
        <dbReference type="ARBA" id="ARBA00022448"/>
    </source>
</evidence>
<proteinExistence type="inferred from homology"/>
<dbReference type="GO" id="GO:0046933">
    <property type="term" value="F:proton-transporting ATP synthase activity, rotational mechanism"/>
    <property type="evidence" value="ECO:0007669"/>
    <property type="project" value="UniProtKB-UniRule"/>
</dbReference>
<evidence type="ECO:0000256" key="7">
    <source>
        <dbReference type="ARBA" id="ARBA00023310"/>
    </source>
</evidence>
<sequence length="183" mass="20491">MINQGLKEKISMPYAEALLELGSNHNLTAEIKQDLSLISATLKNSKKLELFLVNPIIVTSKKKEILSKLFADKVNSLILKFLLVLVERRRINLINTIISKYLILTYKLESIVVAELFTAVELSEHQHKNIANKIKFITKSTNVNLVTNVNPDLIGGFVVKIGSKIIDTSLAGKLKQMAFYLNA</sequence>
<comment type="subunit">
    <text evidence="8">F-type ATPases have 2 components, F(1) - the catalytic core - and F(0) - the membrane proton channel. F(1) has five subunits: alpha(3), beta(3), gamma(1), delta(1), epsilon(1). CF(0) has four main subunits: a(1), b(1), b'(1) and c(10-14). The alpha and beta chains form an alternating ring which encloses part of the gamma chain. F(1) is attached to F(0) by a central stalk formed by the gamma and epsilon chains, while a peripheral stalk is formed by the delta, b and b' chains.</text>
</comment>
<keyword evidence="8" id="KW-0793">Thylakoid</keyword>